<sequence length="105" mass="12071">MWIVTVFVTWAKKDFKFSLKAISLPVLSILVNQTTVYPVGHTISWSFFFFCPASLHISSIFFFLYRLVYRLAPQSPSPSTPHCILLLITVVDIQKRETETSESQL</sequence>
<evidence type="ECO:0000313" key="3">
    <source>
        <dbReference type="Proteomes" id="UP001176941"/>
    </source>
</evidence>
<keyword evidence="1" id="KW-0812">Transmembrane</keyword>
<proteinExistence type="predicted"/>
<accession>A0ABN8YFG6</accession>
<name>A0ABN8YFG6_RANTA</name>
<dbReference type="Proteomes" id="UP001176941">
    <property type="component" value="Chromosome 2"/>
</dbReference>
<dbReference type="EMBL" id="OX459938">
    <property type="protein sequence ID" value="CAI9160164.1"/>
    <property type="molecule type" value="Genomic_DNA"/>
</dbReference>
<keyword evidence="1" id="KW-1133">Transmembrane helix</keyword>
<feature type="transmembrane region" description="Helical" evidence="1">
    <location>
        <begin position="45"/>
        <end position="65"/>
    </location>
</feature>
<evidence type="ECO:0000313" key="2">
    <source>
        <dbReference type="EMBL" id="CAI9160164.1"/>
    </source>
</evidence>
<protein>
    <submittedName>
        <fullName evidence="2">Uncharacterized protein</fullName>
    </submittedName>
</protein>
<keyword evidence="1" id="KW-0472">Membrane</keyword>
<keyword evidence="3" id="KW-1185">Reference proteome</keyword>
<organism evidence="2 3">
    <name type="scientific">Rangifer tarandus platyrhynchus</name>
    <name type="common">Svalbard reindeer</name>
    <dbReference type="NCBI Taxonomy" id="3082113"/>
    <lineage>
        <taxon>Eukaryota</taxon>
        <taxon>Metazoa</taxon>
        <taxon>Chordata</taxon>
        <taxon>Craniata</taxon>
        <taxon>Vertebrata</taxon>
        <taxon>Euteleostomi</taxon>
        <taxon>Mammalia</taxon>
        <taxon>Eutheria</taxon>
        <taxon>Laurasiatheria</taxon>
        <taxon>Artiodactyla</taxon>
        <taxon>Ruminantia</taxon>
        <taxon>Pecora</taxon>
        <taxon>Cervidae</taxon>
        <taxon>Odocoileinae</taxon>
        <taxon>Rangifer</taxon>
    </lineage>
</organism>
<reference evidence="2" key="1">
    <citation type="submission" date="2023-04" db="EMBL/GenBank/DDBJ databases">
        <authorList>
            <consortium name="ELIXIR-Norway"/>
        </authorList>
    </citation>
    <scope>NUCLEOTIDE SEQUENCE [LARGE SCALE GENOMIC DNA]</scope>
</reference>
<feature type="transmembrane region" description="Helical" evidence="1">
    <location>
        <begin position="21"/>
        <end position="39"/>
    </location>
</feature>
<evidence type="ECO:0000256" key="1">
    <source>
        <dbReference type="SAM" id="Phobius"/>
    </source>
</evidence>
<gene>
    <name evidence="2" type="ORF">MRATA1EN1_LOCUS9126</name>
</gene>